<gene>
    <name evidence="10" type="ORF">B0H66DRAFT_88543</name>
</gene>
<evidence type="ECO:0000256" key="5">
    <source>
        <dbReference type="ARBA" id="ARBA00022786"/>
    </source>
</evidence>
<comment type="caution">
    <text evidence="10">The sequence shown here is derived from an EMBL/GenBank/DDBJ whole genome shotgun (WGS) entry which is preliminary data.</text>
</comment>
<comment type="function">
    <text evidence="8">Component of the anaphase promoting complex/cyclosome (APC/C), a cell cycle-regulated E3 ubiquitin ligase that controls progression through mitosis and the G1 phase of the cell cycle. The APC/C complex acts by mediating ubiquitination and subsequent degradation of target proteins: it mainly mediates the formation of 'Lys-11'-linked polyubiquitin chains and, to a lower extent, the formation of 'Lys-48'- and 'Lys-63'-linked polyubiquitin chains. The APC/C complex catalyzes assembly of branched 'Lys-11'-/'Lys-48'-linked branched ubiquitin chains on target proteins.</text>
</comment>
<feature type="domain" description="CTLH" evidence="9">
    <location>
        <begin position="570"/>
        <end position="614"/>
    </location>
</feature>
<evidence type="ECO:0000313" key="11">
    <source>
        <dbReference type="Proteomes" id="UP001283341"/>
    </source>
</evidence>
<protein>
    <recommendedName>
        <fullName evidence="2">Anaphase-promoting complex subunit 5</fullName>
    </recommendedName>
    <alternativeName>
        <fullName evidence="7">Cyclosome subunit 5</fullName>
    </alternativeName>
</protein>
<reference evidence="10" key="2">
    <citation type="submission" date="2023-06" db="EMBL/GenBank/DDBJ databases">
        <authorList>
            <consortium name="Lawrence Berkeley National Laboratory"/>
            <person name="Haridas S."/>
            <person name="Hensen N."/>
            <person name="Bonometti L."/>
            <person name="Westerberg I."/>
            <person name="Brannstrom I.O."/>
            <person name="Guillou S."/>
            <person name="Cros-Aarteil S."/>
            <person name="Calhoun S."/>
            <person name="Kuo A."/>
            <person name="Mondo S."/>
            <person name="Pangilinan J."/>
            <person name="Riley R."/>
            <person name="Labutti K."/>
            <person name="Andreopoulos B."/>
            <person name="Lipzen A."/>
            <person name="Chen C."/>
            <person name="Yanf M."/>
            <person name="Daum C."/>
            <person name="Ng V."/>
            <person name="Clum A."/>
            <person name="Steindorff A."/>
            <person name="Ohm R."/>
            <person name="Martin F."/>
            <person name="Silar P."/>
            <person name="Natvig D."/>
            <person name="Lalanne C."/>
            <person name="Gautier V."/>
            <person name="Ament-Velasquez S.L."/>
            <person name="Kruys A."/>
            <person name="Hutchinson M.I."/>
            <person name="Powell A.J."/>
            <person name="Barry K."/>
            <person name="Miller A.N."/>
            <person name="Grigoriev I.V."/>
            <person name="Debuchy R."/>
            <person name="Gladieux P."/>
            <person name="Thoren M.H."/>
            <person name="Johannesson H."/>
        </authorList>
    </citation>
    <scope>NUCLEOTIDE SEQUENCE</scope>
    <source>
        <strain evidence="10">CBS 118394</strain>
    </source>
</reference>
<comment type="similarity">
    <text evidence="1">Belongs to the APC5 family.</text>
</comment>
<dbReference type="AlphaFoldDB" id="A0AAE0IUA9"/>
<dbReference type="Pfam" id="PF12862">
    <property type="entry name" value="ANAPC5"/>
    <property type="match status" value="1"/>
</dbReference>
<dbReference type="InterPro" id="IPR006595">
    <property type="entry name" value="CTLH_C"/>
</dbReference>
<dbReference type="PROSITE" id="PS50897">
    <property type="entry name" value="CTLH"/>
    <property type="match status" value="1"/>
</dbReference>
<name>A0AAE0IUA9_9PEZI</name>
<dbReference type="InterPro" id="IPR037679">
    <property type="entry name" value="Apc5"/>
</dbReference>
<accession>A0AAE0IUA9</accession>
<dbReference type="GO" id="GO:0031145">
    <property type="term" value="P:anaphase-promoting complex-dependent catabolic process"/>
    <property type="evidence" value="ECO:0007669"/>
    <property type="project" value="TreeGrafter"/>
</dbReference>
<keyword evidence="3" id="KW-0132">Cell division</keyword>
<dbReference type="GO" id="GO:0051301">
    <property type="term" value="P:cell division"/>
    <property type="evidence" value="ECO:0007669"/>
    <property type="project" value="UniProtKB-KW"/>
</dbReference>
<dbReference type="SUPFAM" id="SSF48452">
    <property type="entry name" value="TPR-like"/>
    <property type="match status" value="1"/>
</dbReference>
<organism evidence="10 11">
    <name type="scientific">Apodospora peruviana</name>
    <dbReference type="NCBI Taxonomy" id="516989"/>
    <lineage>
        <taxon>Eukaryota</taxon>
        <taxon>Fungi</taxon>
        <taxon>Dikarya</taxon>
        <taxon>Ascomycota</taxon>
        <taxon>Pezizomycotina</taxon>
        <taxon>Sordariomycetes</taxon>
        <taxon>Sordariomycetidae</taxon>
        <taxon>Sordariales</taxon>
        <taxon>Lasiosphaeriaceae</taxon>
        <taxon>Apodospora</taxon>
    </lineage>
</organism>
<dbReference type="PANTHER" id="PTHR12830:SF9">
    <property type="entry name" value="ANAPHASE-PROMOTING COMPLEX SUBUNIT 5"/>
    <property type="match status" value="1"/>
</dbReference>
<evidence type="ECO:0000256" key="8">
    <source>
        <dbReference type="ARBA" id="ARBA00045696"/>
    </source>
</evidence>
<dbReference type="EMBL" id="JAUEDM010000001">
    <property type="protein sequence ID" value="KAK3331090.1"/>
    <property type="molecule type" value="Genomic_DNA"/>
</dbReference>
<dbReference type="Gene3D" id="1.25.40.10">
    <property type="entry name" value="Tetratricopeptide repeat domain"/>
    <property type="match status" value="1"/>
</dbReference>
<keyword evidence="6" id="KW-0131">Cell cycle</keyword>
<reference evidence="10" key="1">
    <citation type="journal article" date="2023" name="Mol. Phylogenet. Evol.">
        <title>Genome-scale phylogeny and comparative genomics of the fungal order Sordariales.</title>
        <authorList>
            <person name="Hensen N."/>
            <person name="Bonometti L."/>
            <person name="Westerberg I."/>
            <person name="Brannstrom I.O."/>
            <person name="Guillou S."/>
            <person name="Cros-Aarteil S."/>
            <person name="Calhoun S."/>
            <person name="Haridas S."/>
            <person name="Kuo A."/>
            <person name="Mondo S."/>
            <person name="Pangilinan J."/>
            <person name="Riley R."/>
            <person name="LaButti K."/>
            <person name="Andreopoulos B."/>
            <person name="Lipzen A."/>
            <person name="Chen C."/>
            <person name="Yan M."/>
            <person name="Daum C."/>
            <person name="Ng V."/>
            <person name="Clum A."/>
            <person name="Steindorff A."/>
            <person name="Ohm R.A."/>
            <person name="Martin F."/>
            <person name="Silar P."/>
            <person name="Natvig D.O."/>
            <person name="Lalanne C."/>
            <person name="Gautier V."/>
            <person name="Ament-Velasquez S.L."/>
            <person name="Kruys A."/>
            <person name="Hutchinson M.I."/>
            <person name="Powell A.J."/>
            <person name="Barry K."/>
            <person name="Miller A.N."/>
            <person name="Grigoriev I.V."/>
            <person name="Debuchy R."/>
            <person name="Gladieux P."/>
            <person name="Hiltunen Thoren M."/>
            <person name="Johannesson H."/>
        </authorList>
    </citation>
    <scope>NUCLEOTIDE SEQUENCE</scope>
    <source>
        <strain evidence="10">CBS 118394</strain>
    </source>
</reference>
<keyword evidence="11" id="KW-1185">Reference proteome</keyword>
<dbReference type="GO" id="GO:0005680">
    <property type="term" value="C:anaphase-promoting complex"/>
    <property type="evidence" value="ECO:0007669"/>
    <property type="project" value="InterPro"/>
</dbReference>
<evidence type="ECO:0000256" key="7">
    <source>
        <dbReference type="ARBA" id="ARBA00031069"/>
    </source>
</evidence>
<dbReference type="Proteomes" id="UP001283341">
    <property type="component" value="Unassembled WGS sequence"/>
</dbReference>
<dbReference type="PANTHER" id="PTHR12830">
    <property type="entry name" value="ANAPHASE-PROMOTING COMPLEX SUBUNIT 5"/>
    <property type="match status" value="1"/>
</dbReference>
<dbReference type="InterPro" id="IPR011990">
    <property type="entry name" value="TPR-like_helical_dom_sf"/>
</dbReference>
<evidence type="ECO:0000313" key="10">
    <source>
        <dbReference type="EMBL" id="KAK3331090.1"/>
    </source>
</evidence>
<evidence type="ECO:0000259" key="9">
    <source>
        <dbReference type="PROSITE" id="PS50897"/>
    </source>
</evidence>
<evidence type="ECO:0000256" key="2">
    <source>
        <dbReference type="ARBA" id="ARBA00016066"/>
    </source>
</evidence>
<evidence type="ECO:0000256" key="4">
    <source>
        <dbReference type="ARBA" id="ARBA00022776"/>
    </source>
</evidence>
<keyword evidence="4" id="KW-0498">Mitosis</keyword>
<dbReference type="GO" id="GO:0045842">
    <property type="term" value="P:positive regulation of mitotic metaphase/anaphase transition"/>
    <property type="evidence" value="ECO:0007669"/>
    <property type="project" value="TreeGrafter"/>
</dbReference>
<evidence type="ECO:0000256" key="1">
    <source>
        <dbReference type="ARBA" id="ARBA00007450"/>
    </source>
</evidence>
<dbReference type="InterPro" id="IPR026000">
    <property type="entry name" value="Apc5_dom"/>
</dbReference>
<keyword evidence="5" id="KW-0833">Ubl conjugation pathway</keyword>
<evidence type="ECO:0000256" key="3">
    <source>
        <dbReference type="ARBA" id="ARBA00022618"/>
    </source>
</evidence>
<evidence type="ECO:0000256" key="6">
    <source>
        <dbReference type="ARBA" id="ARBA00023306"/>
    </source>
</evidence>
<dbReference type="GO" id="GO:0070979">
    <property type="term" value="P:protein K11-linked ubiquitination"/>
    <property type="evidence" value="ECO:0007669"/>
    <property type="project" value="TreeGrafter"/>
</dbReference>
<proteinExistence type="inferred from homology"/>
<sequence length="804" mass="91443">MSRYLTPAKIGLLALIELYIEQAVPNDAIITVINFITSHLHDCDLTPAPPTRSDRWKKAESIIGLVVSIKEFELVLSPFTAADRLPGRRLWDRFLEKLWRIDSLHGLQKFFDRLPHLLIKTKEELRQIAERGEEPPSGTLLSHNSPFGVFVRRSWLEFTRLQFHHTTDLWKAFVKYRQPTAGHWRKRNPQHGRLSFDSVLMTGEHEWGDNTEELAVVAYGNMLLMGNHDDTLPVSTDDIESLLEFQVEQNQKYGTRVPPELKEKFQRLLKDSHVIPSLSHYLNFSDAWRSGDYPTSFDYLHRYFDYTMQNRDRLFYQYALMNLAIVQSDFGCHKEAVATMLEAVSTARENRDMTCLNFALNWFFHFGKHHPQLVQELENNSMLGSGKESLAFLRVKAKETGMWILWSSALLSEAKACMSSGESVSTALEHIVRSSQLVVERNLKTMVGSQLSTVMSLWDRLGVSYMSSMTCEVFLRCHAQSSIFDDELKVKCRFAGMLAGKGKYEKAFELLESIDKNSLRSAKANQYWHLYRGLLKLRCDLHRNNLEAAETLLSQLLQIGTEALEPDMVFMIDSLHIEALIRRGDFEAAFTKVDRLIAELRENNRDISLRIRLLLAKAHLFDCIGRPEKGFTISMRAASLAWRARLIPVLWQAIGALANVLTSLSEFAAAARLLMAVLPRCLETDAAYVTGALYSLLADARMGQAGEVTANDQNQPLGHHRRGVGTTQGKRRMEFLTKADEALDFAFKYFSIVEDVEKQCEMLAKKATLMRTMGDYVLAGNYAAKYMALRKGQTSTATAGGRAV</sequence>